<sequence>MASPAPPRRLARQGCQRRALPLGRLHECAGQFLQAPRRGTARRGRLHLPQRQLRLCQQYGDGLLGFCFLRMANRALLHHRQPSRPGREQAGALARTVSGGHRQQTAQPCAPGRVGSQRASGTGGGRHRIGGEQIVRGRVPQVVHAGRAAAGRIQATAAYNPEQGRGAQMSMRIRFCWTVSAFLSPGAAAQDMQCLFTANQGATVHIKYEYSTPDGTGVDYGTGFIVSPAGHVLTNAHVVSPQLKDLTINSAMVTVRPGSLLNPPVEASIVSRDHESDLALLKLPAAPANAPWPAVTIAAPGDIAVGAALSGLGFAGSADLALVPGGQKTAQNTIVEGQIKPWWQTNLAFSPGNSGSPVFGQYGTVVGMAVALNDRGQLITYVIPIARAQHLLSAAGVGSKKSAACAAYPVCQHPSHGIERYAIDEHKSNWGEWRGGGFNRTAACNDYLERLKKDYPGAVLTFIRNDEKSRDKGFRQFEYRYYCEFRRQENPVYVSKQSSACIEPEK</sequence>
<reference evidence="2 3" key="1">
    <citation type="submission" date="2019-10" db="EMBL/GenBank/DDBJ databases">
        <title>Taxonomy of Antarctic Massilia spp.: description of Massilia rubra sp. nov., Massilia aquatica sp. nov., Massilia mucilaginosa sp. nov., Massilia frigida sp. nov. isolated from streams, lakes and regoliths.</title>
        <authorList>
            <person name="Holochova P."/>
            <person name="Sedlacek I."/>
            <person name="Kralova S."/>
            <person name="Maslanova I."/>
            <person name="Busse H.-J."/>
            <person name="Stankova E."/>
            <person name="Vrbovska V."/>
            <person name="Kovarovic V."/>
            <person name="Bartak M."/>
            <person name="Svec P."/>
            <person name="Pantucek R."/>
        </authorList>
    </citation>
    <scope>NUCLEOTIDE SEQUENCE [LARGE SCALE GENOMIC DNA]</scope>
    <source>
        <strain evidence="2 3">CCM 8695</strain>
    </source>
</reference>
<organism evidence="2 3">
    <name type="scientific">Massilia frigida</name>
    <dbReference type="NCBI Taxonomy" id="2609281"/>
    <lineage>
        <taxon>Bacteria</taxon>
        <taxon>Pseudomonadati</taxon>
        <taxon>Pseudomonadota</taxon>
        <taxon>Betaproteobacteria</taxon>
        <taxon>Burkholderiales</taxon>
        <taxon>Oxalobacteraceae</taxon>
        <taxon>Telluria group</taxon>
        <taxon>Massilia</taxon>
    </lineage>
</organism>
<protein>
    <recommendedName>
        <fullName evidence="4">Serine protease</fullName>
    </recommendedName>
</protein>
<name>A0ABX0N4U8_9BURK</name>
<keyword evidence="3" id="KW-1185">Reference proteome</keyword>
<feature type="region of interest" description="Disordered" evidence="1">
    <location>
        <begin position="98"/>
        <end position="129"/>
    </location>
</feature>
<dbReference type="PANTHER" id="PTHR43019:SF23">
    <property type="entry name" value="PROTEASE DO-LIKE 5, CHLOROPLASTIC"/>
    <property type="match status" value="1"/>
</dbReference>
<comment type="caution">
    <text evidence="2">The sequence shown here is derived from an EMBL/GenBank/DDBJ whole genome shotgun (WGS) entry which is preliminary data.</text>
</comment>
<evidence type="ECO:0000256" key="1">
    <source>
        <dbReference type="SAM" id="MobiDB-lite"/>
    </source>
</evidence>
<dbReference type="Gene3D" id="2.40.10.120">
    <property type="match status" value="1"/>
</dbReference>
<proteinExistence type="predicted"/>
<dbReference type="PANTHER" id="PTHR43019">
    <property type="entry name" value="SERINE ENDOPROTEASE DEGS"/>
    <property type="match status" value="1"/>
</dbReference>
<evidence type="ECO:0000313" key="2">
    <source>
        <dbReference type="EMBL" id="NHZ80386.1"/>
    </source>
</evidence>
<evidence type="ECO:0008006" key="4">
    <source>
        <dbReference type="Google" id="ProtNLM"/>
    </source>
</evidence>
<accession>A0ABX0N4U8</accession>
<dbReference type="EMBL" id="WHJG01000012">
    <property type="protein sequence ID" value="NHZ80386.1"/>
    <property type="molecule type" value="Genomic_DNA"/>
</dbReference>
<dbReference type="Proteomes" id="UP000621455">
    <property type="component" value="Unassembled WGS sequence"/>
</dbReference>
<evidence type="ECO:0000313" key="3">
    <source>
        <dbReference type="Proteomes" id="UP000621455"/>
    </source>
</evidence>
<gene>
    <name evidence="2" type="ORF">F2P44_14045</name>
</gene>
<dbReference type="InterPro" id="IPR009003">
    <property type="entry name" value="Peptidase_S1_PA"/>
</dbReference>
<dbReference type="Pfam" id="PF13365">
    <property type="entry name" value="Trypsin_2"/>
    <property type="match status" value="1"/>
</dbReference>
<dbReference type="SUPFAM" id="SSF50494">
    <property type="entry name" value="Trypsin-like serine proteases"/>
    <property type="match status" value="1"/>
</dbReference>